<dbReference type="AlphaFoldDB" id="A0A0E9V3J0"/>
<organism evidence="1">
    <name type="scientific">Anguilla anguilla</name>
    <name type="common">European freshwater eel</name>
    <name type="synonym">Muraena anguilla</name>
    <dbReference type="NCBI Taxonomy" id="7936"/>
    <lineage>
        <taxon>Eukaryota</taxon>
        <taxon>Metazoa</taxon>
        <taxon>Chordata</taxon>
        <taxon>Craniata</taxon>
        <taxon>Vertebrata</taxon>
        <taxon>Euteleostomi</taxon>
        <taxon>Actinopterygii</taxon>
        <taxon>Neopterygii</taxon>
        <taxon>Teleostei</taxon>
        <taxon>Anguilliformes</taxon>
        <taxon>Anguillidae</taxon>
        <taxon>Anguilla</taxon>
    </lineage>
</organism>
<sequence length="20" mass="2333">MQNTFVLKKKRTFGGQKCFA</sequence>
<reference evidence="1" key="2">
    <citation type="journal article" date="2015" name="Fish Shellfish Immunol.">
        <title>Early steps in the European eel (Anguilla anguilla)-Vibrio vulnificus interaction in the gills: Role of the RtxA13 toxin.</title>
        <authorList>
            <person name="Callol A."/>
            <person name="Pajuelo D."/>
            <person name="Ebbesson L."/>
            <person name="Teles M."/>
            <person name="MacKenzie S."/>
            <person name="Amaro C."/>
        </authorList>
    </citation>
    <scope>NUCLEOTIDE SEQUENCE</scope>
</reference>
<proteinExistence type="predicted"/>
<reference evidence="1" key="1">
    <citation type="submission" date="2014-11" db="EMBL/GenBank/DDBJ databases">
        <authorList>
            <person name="Amaro Gonzalez C."/>
        </authorList>
    </citation>
    <scope>NUCLEOTIDE SEQUENCE</scope>
</reference>
<accession>A0A0E9V3J0</accession>
<protein>
    <submittedName>
        <fullName evidence="1">Uncharacterized protein</fullName>
    </submittedName>
</protein>
<evidence type="ECO:0000313" key="1">
    <source>
        <dbReference type="EMBL" id="JAH72709.1"/>
    </source>
</evidence>
<name>A0A0E9V3J0_ANGAN</name>
<dbReference type="EMBL" id="GBXM01035868">
    <property type="protein sequence ID" value="JAH72709.1"/>
    <property type="molecule type" value="Transcribed_RNA"/>
</dbReference>